<protein>
    <recommendedName>
        <fullName evidence="1">Stage 0 sporulation protein A homolog</fullName>
    </recommendedName>
</protein>
<dbReference type="Proteomes" id="UP000563151">
    <property type="component" value="Unassembled WGS sequence"/>
</dbReference>
<evidence type="ECO:0000256" key="3">
    <source>
        <dbReference type="ARBA" id="ARBA00024867"/>
    </source>
</evidence>
<evidence type="ECO:0000256" key="1">
    <source>
        <dbReference type="ARBA" id="ARBA00018672"/>
    </source>
</evidence>
<dbReference type="AlphaFoldDB" id="A0A923J2L6"/>
<feature type="domain" description="Response regulatory" evidence="5">
    <location>
        <begin position="3"/>
        <end position="118"/>
    </location>
</feature>
<dbReference type="InterPro" id="IPR001789">
    <property type="entry name" value="Sig_transdc_resp-reg_receiver"/>
</dbReference>
<dbReference type="PANTHER" id="PTHR44591">
    <property type="entry name" value="STRESS RESPONSE REGULATOR PROTEIN 1"/>
    <property type="match status" value="1"/>
</dbReference>
<dbReference type="RefSeq" id="WP_035147219.1">
    <property type="nucleotide sequence ID" value="NZ_JAAZWO010000046.1"/>
</dbReference>
<evidence type="ECO:0000313" key="7">
    <source>
        <dbReference type="Proteomes" id="UP000563151"/>
    </source>
</evidence>
<dbReference type="GO" id="GO:0000160">
    <property type="term" value="P:phosphorelay signal transduction system"/>
    <property type="evidence" value="ECO:0007669"/>
    <property type="project" value="InterPro"/>
</dbReference>
<dbReference type="CDD" id="cd00156">
    <property type="entry name" value="REC"/>
    <property type="match status" value="2"/>
</dbReference>
<dbReference type="PANTHER" id="PTHR44591:SF23">
    <property type="entry name" value="CHEY SUBFAMILY"/>
    <property type="match status" value="1"/>
</dbReference>
<dbReference type="PROSITE" id="PS50110">
    <property type="entry name" value="RESPONSE_REGULATORY"/>
    <property type="match status" value="2"/>
</dbReference>
<dbReference type="InterPro" id="IPR011006">
    <property type="entry name" value="CheY-like_superfamily"/>
</dbReference>
<accession>A0A923J2L6</accession>
<dbReference type="SUPFAM" id="SSF52172">
    <property type="entry name" value="CheY-like"/>
    <property type="match status" value="2"/>
</dbReference>
<keyword evidence="2 4" id="KW-0597">Phosphoprotein</keyword>
<dbReference type="SMART" id="SM00448">
    <property type="entry name" value="REC"/>
    <property type="match status" value="2"/>
</dbReference>
<name>A0A923J2L6_CLOTT</name>
<evidence type="ECO:0000256" key="4">
    <source>
        <dbReference type="PROSITE-ProRule" id="PRU00169"/>
    </source>
</evidence>
<dbReference type="InterPro" id="IPR050595">
    <property type="entry name" value="Bact_response_regulator"/>
</dbReference>
<comment type="function">
    <text evidence="3">May play the central regulatory role in sporulation. It may be an element of the effector pathway responsible for the activation of sporulation genes in response to nutritional stress. Spo0A may act in concert with spo0H (a sigma factor) to control the expression of some genes that are critical to the sporulation process.</text>
</comment>
<comment type="caution">
    <text evidence="4">Lacks conserved residue(s) required for the propagation of feature annotation.</text>
</comment>
<evidence type="ECO:0000256" key="2">
    <source>
        <dbReference type="ARBA" id="ARBA00022553"/>
    </source>
</evidence>
<dbReference type="Pfam" id="PF00072">
    <property type="entry name" value="Response_reg"/>
    <property type="match status" value="1"/>
</dbReference>
<proteinExistence type="predicted"/>
<feature type="modified residue" description="4-aspartylphosphate" evidence="4">
    <location>
        <position position="179"/>
    </location>
</feature>
<evidence type="ECO:0000313" key="6">
    <source>
        <dbReference type="EMBL" id="MBC2400044.1"/>
    </source>
</evidence>
<feature type="domain" description="Response regulatory" evidence="5">
    <location>
        <begin position="131"/>
        <end position="244"/>
    </location>
</feature>
<comment type="caution">
    <text evidence="6">The sequence shown here is derived from an EMBL/GenBank/DDBJ whole genome shotgun (WGS) entry which is preliminary data.</text>
</comment>
<dbReference type="EMBL" id="JAAZWO010000046">
    <property type="protein sequence ID" value="MBC2400044.1"/>
    <property type="molecule type" value="Genomic_DNA"/>
</dbReference>
<dbReference type="Gene3D" id="3.40.50.2300">
    <property type="match status" value="2"/>
</dbReference>
<organism evidence="6 7">
    <name type="scientific">Clostridium tetanomorphum</name>
    <dbReference type="NCBI Taxonomy" id="1553"/>
    <lineage>
        <taxon>Bacteria</taxon>
        <taxon>Bacillati</taxon>
        <taxon>Bacillota</taxon>
        <taxon>Clostridia</taxon>
        <taxon>Eubacteriales</taxon>
        <taxon>Clostridiaceae</taxon>
        <taxon>Clostridium</taxon>
    </lineage>
</organism>
<gene>
    <name evidence="6" type="ORF">HGG79_20135</name>
</gene>
<keyword evidence="7" id="KW-1185">Reference proteome</keyword>
<reference evidence="6 7" key="1">
    <citation type="submission" date="2020-04" db="EMBL/GenBank/DDBJ databases">
        <title>Genomic insights into acetone-butanol-ethanol (ABE) fermentation by sequencing solventogenic clostridia strains.</title>
        <authorList>
            <person name="Brown S."/>
        </authorList>
    </citation>
    <scope>NUCLEOTIDE SEQUENCE [LARGE SCALE GENOMIC DNA]</scope>
    <source>
        <strain evidence="6 7">DJ011</strain>
    </source>
</reference>
<sequence>MCTVLHIEQSEFFCNLVEDRVREKGYQYMCTDSFNEAYNILQRFYVDLIVTSQYAKGDQIENFLKKVNKNIKDEVPIFVLTGDNINEKKKDLINLGVSDYVLKCDIESGICKRIDSILEEHMDMKSLKEVEMAIVDDNIFETAVEESLLNKYDIYNFDYYESGRELMESKSKYDVYLVDIVLKNEIGTDIIRNIRRSNKEAVIIAVTSLNNPRTLASVLNAGADDYIQKPLNEDLFMAKLKSNIRHYSIDRNIQC</sequence>
<evidence type="ECO:0000259" key="5">
    <source>
        <dbReference type="PROSITE" id="PS50110"/>
    </source>
</evidence>